<comment type="caution">
    <text evidence="1">The sequence shown here is derived from an EMBL/GenBank/DDBJ whole genome shotgun (WGS) entry which is preliminary data.</text>
</comment>
<dbReference type="Proteomes" id="UP001501433">
    <property type="component" value="Unassembled WGS sequence"/>
</dbReference>
<dbReference type="RefSeq" id="WP_345275542.1">
    <property type="nucleotide sequence ID" value="NZ_BAABJW010000001.1"/>
</dbReference>
<dbReference type="InterPro" id="IPR024353">
    <property type="entry name" value="DUF3871"/>
</dbReference>
<protein>
    <submittedName>
        <fullName evidence="1">DUF3871 family protein</fullName>
    </submittedName>
</protein>
<sequence>MKKMESIAIQNDTDNQIISEEEIMTGQSKSPFIEANTKEVSLDYLKKDCIIPTFKDLECTLAHHEFIQTTEECVKSIFEGQQITKPVIRASHKVLGRIPSAIDKPVKALLENEKTQYFERMMFKIDVPSINEIINGNSLNLSIIAVRAYNQENLYSNKNYEKFKIGIGFLNFVCTNMCLSSDGVVEELRASSVKELKSKITGVLSSYEIQNHLNNLKLLSRYYLTEKQFAKFLGRCRMYYYLSKVERKQVPSLLLNDGQINAVTKGYYEDENFSRNSDGTISLWCLYNLLTGSVKSSYIDTFLSRNVNAYELVNELGISMKNNIPNWFLDN</sequence>
<organism evidence="1 2">
    <name type="scientific">Litoribaculum gwangyangense</name>
    <dbReference type="NCBI Taxonomy" id="1130722"/>
    <lineage>
        <taxon>Bacteria</taxon>
        <taxon>Pseudomonadati</taxon>
        <taxon>Bacteroidota</taxon>
        <taxon>Flavobacteriia</taxon>
        <taxon>Flavobacteriales</taxon>
        <taxon>Flavobacteriaceae</taxon>
        <taxon>Litoribaculum</taxon>
    </lineage>
</organism>
<reference evidence="2" key="1">
    <citation type="journal article" date="2019" name="Int. J. Syst. Evol. Microbiol.">
        <title>The Global Catalogue of Microorganisms (GCM) 10K type strain sequencing project: providing services to taxonomists for standard genome sequencing and annotation.</title>
        <authorList>
            <consortium name="The Broad Institute Genomics Platform"/>
            <consortium name="The Broad Institute Genome Sequencing Center for Infectious Disease"/>
            <person name="Wu L."/>
            <person name="Ma J."/>
        </authorList>
    </citation>
    <scope>NUCLEOTIDE SEQUENCE [LARGE SCALE GENOMIC DNA]</scope>
    <source>
        <strain evidence="2">JCM 18325</strain>
    </source>
</reference>
<accession>A0ABP9C214</accession>
<evidence type="ECO:0000313" key="1">
    <source>
        <dbReference type="EMBL" id="GAA4803395.1"/>
    </source>
</evidence>
<proteinExistence type="predicted"/>
<evidence type="ECO:0000313" key="2">
    <source>
        <dbReference type="Proteomes" id="UP001501433"/>
    </source>
</evidence>
<keyword evidence="2" id="KW-1185">Reference proteome</keyword>
<name>A0ABP9C214_9FLAO</name>
<dbReference type="EMBL" id="BAABJW010000001">
    <property type="protein sequence ID" value="GAA4803395.1"/>
    <property type="molecule type" value="Genomic_DNA"/>
</dbReference>
<gene>
    <name evidence="1" type="ORF">GCM10023330_06970</name>
</gene>
<dbReference type="Pfam" id="PF12987">
    <property type="entry name" value="DUF3871"/>
    <property type="match status" value="1"/>
</dbReference>